<organism evidence="2 3">
    <name type="scientific">Nocardiopsis mangrovi</name>
    <dbReference type="NCBI Taxonomy" id="1179818"/>
    <lineage>
        <taxon>Bacteria</taxon>
        <taxon>Bacillati</taxon>
        <taxon>Actinomycetota</taxon>
        <taxon>Actinomycetes</taxon>
        <taxon>Streptosporangiales</taxon>
        <taxon>Nocardiopsidaceae</taxon>
        <taxon>Nocardiopsis</taxon>
    </lineage>
</organism>
<sequence>MPDADRRYAAPPGIEDTRLWTTAEVADVFRVHPETVMRWTREGRLTAVRTPGRKLRYRDADVQAFIAARPHVDPEEPAG</sequence>
<dbReference type="Pfam" id="PF12728">
    <property type="entry name" value="HTH_17"/>
    <property type="match status" value="1"/>
</dbReference>
<dbReference type="Gene3D" id="1.10.1660.10">
    <property type="match status" value="1"/>
</dbReference>
<evidence type="ECO:0000259" key="1">
    <source>
        <dbReference type="Pfam" id="PF12728"/>
    </source>
</evidence>
<dbReference type="InterPro" id="IPR009061">
    <property type="entry name" value="DNA-bd_dom_put_sf"/>
</dbReference>
<protein>
    <submittedName>
        <fullName evidence="2">Helix-turn-helix domain-containing protein</fullName>
    </submittedName>
</protein>
<dbReference type="InterPro" id="IPR041657">
    <property type="entry name" value="HTH_17"/>
</dbReference>
<feature type="domain" description="Helix-turn-helix" evidence="1">
    <location>
        <begin position="21"/>
        <end position="69"/>
    </location>
</feature>
<dbReference type="RefSeq" id="WP_378572476.1">
    <property type="nucleotide sequence ID" value="NZ_JBHSFQ010000005.1"/>
</dbReference>
<evidence type="ECO:0000313" key="3">
    <source>
        <dbReference type="Proteomes" id="UP001595923"/>
    </source>
</evidence>
<dbReference type="SUPFAM" id="SSF46955">
    <property type="entry name" value="Putative DNA-binding domain"/>
    <property type="match status" value="1"/>
</dbReference>
<comment type="caution">
    <text evidence="2">The sequence shown here is derived from an EMBL/GenBank/DDBJ whole genome shotgun (WGS) entry which is preliminary data.</text>
</comment>
<reference evidence="3" key="1">
    <citation type="journal article" date="2019" name="Int. J. Syst. Evol. Microbiol.">
        <title>The Global Catalogue of Microorganisms (GCM) 10K type strain sequencing project: providing services to taxonomists for standard genome sequencing and annotation.</title>
        <authorList>
            <consortium name="The Broad Institute Genomics Platform"/>
            <consortium name="The Broad Institute Genome Sequencing Center for Infectious Disease"/>
            <person name="Wu L."/>
            <person name="Ma J."/>
        </authorList>
    </citation>
    <scope>NUCLEOTIDE SEQUENCE [LARGE SCALE GENOMIC DNA]</scope>
    <source>
        <strain evidence="3">XZYJ18</strain>
    </source>
</reference>
<name>A0ABV9DTZ6_9ACTN</name>
<proteinExistence type="predicted"/>
<evidence type="ECO:0000313" key="2">
    <source>
        <dbReference type="EMBL" id="MFC4561834.1"/>
    </source>
</evidence>
<keyword evidence="3" id="KW-1185">Reference proteome</keyword>
<dbReference type="NCBIfam" id="TIGR01764">
    <property type="entry name" value="excise"/>
    <property type="match status" value="1"/>
</dbReference>
<dbReference type="EMBL" id="JBHSFQ010000005">
    <property type="protein sequence ID" value="MFC4561834.1"/>
    <property type="molecule type" value="Genomic_DNA"/>
</dbReference>
<dbReference type="Proteomes" id="UP001595923">
    <property type="component" value="Unassembled WGS sequence"/>
</dbReference>
<dbReference type="InterPro" id="IPR010093">
    <property type="entry name" value="SinI_DNA-bd"/>
</dbReference>
<accession>A0ABV9DTZ6</accession>
<gene>
    <name evidence="2" type="ORF">ACFO4E_08185</name>
</gene>